<accession>A0A177KGU1</accession>
<dbReference type="OrthoDB" id="1707228at2"/>
<dbReference type="InterPro" id="IPR014247">
    <property type="entry name" value="Spore_lipoprot_YhcN/YlaJ"/>
</dbReference>
<dbReference type="NCBIfam" id="TIGR02898">
    <property type="entry name" value="spore_YhcN_YlaJ"/>
    <property type="match status" value="1"/>
</dbReference>
<proteinExistence type="predicted"/>
<evidence type="ECO:0000313" key="2">
    <source>
        <dbReference type="EMBL" id="OAH52608.1"/>
    </source>
</evidence>
<name>A0A177KGU1_9BACI</name>
<organism evidence="2 3">
    <name type="scientific">Domibacillus aminovorans</name>
    <dbReference type="NCBI Taxonomy" id="29332"/>
    <lineage>
        <taxon>Bacteria</taxon>
        <taxon>Bacillati</taxon>
        <taxon>Bacillota</taxon>
        <taxon>Bacilli</taxon>
        <taxon>Bacillales</taxon>
        <taxon>Bacillaceae</taxon>
        <taxon>Domibacillus</taxon>
    </lineage>
</organism>
<dbReference type="AlphaFoldDB" id="A0A177KGU1"/>
<feature type="signal peptide" evidence="1">
    <location>
        <begin position="1"/>
        <end position="23"/>
    </location>
</feature>
<dbReference type="RefSeq" id="WP_018395205.1">
    <property type="nucleotide sequence ID" value="NZ_LQWZ01000038.1"/>
</dbReference>
<dbReference type="EMBL" id="LQWZ01000038">
    <property type="protein sequence ID" value="OAH52608.1"/>
    <property type="molecule type" value="Genomic_DNA"/>
</dbReference>
<evidence type="ECO:0000313" key="3">
    <source>
        <dbReference type="Proteomes" id="UP000077271"/>
    </source>
</evidence>
<dbReference type="Pfam" id="PF09580">
    <property type="entry name" value="Spore_YhcN_YlaJ"/>
    <property type="match status" value="1"/>
</dbReference>
<feature type="chain" id="PRO_5039396222" evidence="1">
    <location>
        <begin position="24"/>
        <end position="172"/>
    </location>
</feature>
<comment type="caution">
    <text evidence="2">The sequence shown here is derived from an EMBL/GenBank/DDBJ whole genome shotgun (WGS) entry which is preliminary data.</text>
</comment>
<evidence type="ECO:0000256" key="1">
    <source>
        <dbReference type="SAM" id="SignalP"/>
    </source>
</evidence>
<dbReference type="InterPro" id="IPR019076">
    <property type="entry name" value="Spore_lipoprot_YhcN/YlaJ-like"/>
</dbReference>
<dbReference type="Proteomes" id="UP000077271">
    <property type="component" value="Unassembled WGS sequence"/>
</dbReference>
<protein>
    <submittedName>
        <fullName evidence="2">Sporulation protein</fullName>
    </submittedName>
</protein>
<reference evidence="2 3" key="1">
    <citation type="submission" date="2016-01" db="EMBL/GenBank/DDBJ databases">
        <title>Investigation of taxonomic status of Bacillus aminovorans.</title>
        <authorList>
            <person name="Verma A."/>
            <person name="Pal Y."/>
            <person name="Krishnamurthi S."/>
        </authorList>
    </citation>
    <scope>NUCLEOTIDE SEQUENCE [LARGE SCALE GENOMIC DNA]</scope>
    <source>
        <strain evidence="2 3">DSM 4337</strain>
    </source>
</reference>
<gene>
    <name evidence="2" type="ORF">AWH48_14520</name>
</gene>
<dbReference type="PROSITE" id="PS51257">
    <property type="entry name" value="PROKAR_LIPOPROTEIN"/>
    <property type="match status" value="1"/>
</dbReference>
<dbReference type="GO" id="GO:0030435">
    <property type="term" value="P:sporulation resulting in formation of a cellular spore"/>
    <property type="evidence" value="ECO:0007669"/>
    <property type="project" value="InterPro"/>
</dbReference>
<sequence length="172" mass="19199">MKKIHLFLAAFLLILVLTGCNNNDDKAVNDPDNTNVENVADKQMNEDESAVHDETNHGDNETRFEVADKAADRIVKLDEIDTASVIVADETAYAAVVLTDQNNDEVTKDLEDKIANEVKAEDTEIQKVYVSANPDFVKQMKDYGEKINQGQPVEGLFEEFTDAVQRVFPDAH</sequence>
<keyword evidence="1" id="KW-0732">Signal</keyword>